<dbReference type="AlphaFoldDB" id="A0A1T4LJE2"/>
<dbReference type="RefSeq" id="WP_087678453.1">
    <property type="nucleotide sequence ID" value="NZ_FUWV01000004.1"/>
</dbReference>
<proteinExistence type="predicted"/>
<name>A0A1T4LJE2_9FIRM</name>
<keyword evidence="2" id="KW-1185">Reference proteome</keyword>
<protein>
    <submittedName>
        <fullName evidence="1">Uncharacterized protein</fullName>
    </submittedName>
</protein>
<gene>
    <name evidence="1" type="ORF">SAMN02745973_00995</name>
</gene>
<dbReference type="OrthoDB" id="1753235at2"/>
<evidence type="ECO:0000313" key="1">
    <source>
        <dbReference type="EMBL" id="SJZ54736.1"/>
    </source>
</evidence>
<organism evidence="1 2">
    <name type="scientific">Garciella nitratireducens DSM 15102</name>
    <dbReference type="NCBI Taxonomy" id="1121911"/>
    <lineage>
        <taxon>Bacteria</taxon>
        <taxon>Bacillati</taxon>
        <taxon>Bacillota</taxon>
        <taxon>Clostridia</taxon>
        <taxon>Eubacteriales</taxon>
        <taxon>Eubacteriaceae</taxon>
        <taxon>Garciella</taxon>
    </lineage>
</organism>
<accession>A0A1T4LJE2</accession>
<reference evidence="1 2" key="1">
    <citation type="submission" date="2017-02" db="EMBL/GenBank/DDBJ databases">
        <authorList>
            <person name="Peterson S.W."/>
        </authorList>
    </citation>
    <scope>NUCLEOTIDE SEQUENCE [LARGE SCALE GENOMIC DNA]</scope>
    <source>
        <strain evidence="1 2">DSM 15102</strain>
    </source>
</reference>
<evidence type="ECO:0000313" key="2">
    <source>
        <dbReference type="Proteomes" id="UP000196365"/>
    </source>
</evidence>
<dbReference type="EMBL" id="FUWV01000004">
    <property type="protein sequence ID" value="SJZ54736.1"/>
    <property type="molecule type" value="Genomic_DNA"/>
</dbReference>
<sequence>MEEFNKISIQEISKKDMFTIINALDIANHYTQNIEYKELKNQIVEQLCELADCNEEEFLLFLQS</sequence>
<dbReference type="Proteomes" id="UP000196365">
    <property type="component" value="Unassembled WGS sequence"/>
</dbReference>